<evidence type="ECO:0000256" key="1">
    <source>
        <dbReference type="ARBA" id="ARBA00004202"/>
    </source>
</evidence>
<dbReference type="PROSITE" id="PS00211">
    <property type="entry name" value="ABC_TRANSPORTER_1"/>
    <property type="match status" value="1"/>
</dbReference>
<evidence type="ECO:0000256" key="7">
    <source>
        <dbReference type="ARBA" id="ARBA00022840"/>
    </source>
</evidence>
<dbReference type="GO" id="GO:0016887">
    <property type="term" value="F:ATP hydrolysis activity"/>
    <property type="evidence" value="ECO:0007669"/>
    <property type="project" value="InterPro"/>
</dbReference>
<protein>
    <submittedName>
        <fullName evidence="11">Putative sugar ABC transporter, ATP binding protein</fullName>
    </submittedName>
</protein>
<dbReference type="Proteomes" id="UP000070366">
    <property type="component" value="Unassembled WGS sequence"/>
</dbReference>
<dbReference type="SUPFAM" id="SSF52540">
    <property type="entry name" value="P-loop containing nucleoside triphosphate hydrolases"/>
    <property type="match status" value="2"/>
</dbReference>
<keyword evidence="5" id="KW-0677">Repeat</keyword>
<dbReference type="InterPro" id="IPR003439">
    <property type="entry name" value="ABC_transporter-like_ATP-bd"/>
</dbReference>
<evidence type="ECO:0000256" key="9">
    <source>
        <dbReference type="ARBA" id="ARBA00023136"/>
    </source>
</evidence>
<accession>A0A136Q1P7</accession>
<proteinExistence type="predicted"/>
<dbReference type="Gene3D" id="3.40.50.300">
    <property type="entry name" value="P-loop containing nucleotide triphosphate hydrolases"/>
    <property type="match status" value="2"/>
</dbReference>
<dbReference type="EMBL" id="LSZW01000064">
    <property type="protein sequence ID" value="KXK64585.1"/>
    <property type="molecule type" value="Genomic_DNA"/>
</dbReference>
<comment type="subcellular location">
    <subcellularLocation>
        <location evidence="1">Cell membrane</location>
        <topology evidence="1">Peripheral membrane protein</topology>
    </subcellularLocation>
</comment>
<dbReference type="CDD" id="cd03215">
    <property type="entry name" value="ABC_Carb_Monos_II"/>
    <property type="match status" value="1"/>
</dbReference>
<keyword evidence="3" id="KW-1003">Cell membrane</keyword>
<dbReference type="PROSITE" id="PS50893">
    <property type="entry name" value="ABC_TRANSPORTER_2"/>
    <property type="match status" value="2"/>
</dbReference>
<dbReference type="GO" id="GO:0005886">
    <property type="term" value="C:plasma membrane"/>
    <property type="evidence" value="ECO:0007669"/>
    <property type="project" value="UniProtKB-SubCell"/>
</dbReference>
<dbReference type="AlphaFoldDB" id="A0A136Q1P7"/>
<keyword evidence="9" id="KW-0472">Membrane</keyword>
<dbReference type="OrthoDB" id="9771863at2"/>
<dbReference type="RefSeq" id="WP_066521918.1">
    <property type="nucleotide sequence ID" value="NZ_CABMOF010000006.1"/>
</dbReference>
<keyword evidence="4" id="KW-0762">Sugar transport</keyword>
<keyword evidence="7" id="KW-0067">ATP-binding</keyword>
<dbReference type="InterPro" id="IPR003593">
    <property type="entry name" value="AAA+_ATPase"/>
</dbReference>
<dbReference type="GO" id="GO:0005524">
    <property type="term" value="F:ATP binding"/>
    <property type="evidence" value="ECO:0007669"/>
    <property type="project" value="UniProtKB-KW"/>
</dbReference>
<feature type="domain" description="ABC transporter" evidence="10">
    <location>
        <begin position="7"/>
        <end position="243"/>
    </location>
</feature>
<comment type="caution">
    <text evidence="11">The sequence shown here is derived from an EMBL/GenBank/DDBJ whole genome shotgun (WGS) entry which is preliminary data.</text>
</comment>
<dbReference type="PANTHER" id="PTHR43790">
    <property type="entry name" value="CARBOHYDRATE TRANSPORT ATP-BINDING PROTEIN MG119-RELATED"/>
    <property type="match status" value="1"/>
</dbReference>
<dbReference type="InterPro" id="IPR050107">
    <property type="entry name" value="ABC_carbohydrate_import_ATPase"/>
</dbReference>
<keyword evidence="8" id="KW-1278">Translocase</keyword>
<evidence type="ECO:0000256" key="8">
    <source>
        <dbReference type="ARBA" id="ARBA00022967"/>
    </source>
</evidence>
<keyword evidence="2" id="KW-0813">Transport</keyword>
<dbReference type="KEGG" id="cmiu:B1H56_07590"/>
<keyword evidence="6" id="KW-0547">Nucleotide-binding</keyword>
<dbReference type="PATRIC" id="fig|626937.4.peg.2626"/>
<dbReference type="Pfam" id="PF00005">
    <property type="entry name" value="ABC_tran"/>
    <property type="match status" value="2"/>
</dbReference>
<dbReference type="InterPro" id="IPR017871">
    <property type="entry name" value="ABC_transporter-like_CS"/>
</dbReference>
<name>A0A136Q1P7_9FIRM</name>
<evidence type="ECO:0000313" key="12">
    <source>
        <dbReference type="Proteomes" id="UP000070366"/>
    </source>
</evidence>
<dbReference type="SMART" id="SM00382">
    <property type="entry name" value="AAA"/>
    <property type="match status" value="2"/>
</dbReference>
<dbReference type="PANTHER" id="PTHR43790:SF3">
    <property type="entry name" value="D-ALLOSE IMPORT ATP-BINDING PROTEIN ALSA-RELATED"/>
    <property type="match status" value="1"/>
</dbReference>
<evidence type="ECO:0000256" key="2">
    <source>
        <dbReference type="ARBA" id="ARBA00022448"/>
    </source>
</evidence>
<reference evidence="11 12" key="1">
    <citation type="submission" date="2016-02" db="EMBL/GenBank/DDBJ databases">
        <authorList>
            <person name="Wen L."/>
            <person name="He K."/>
            <person name="Yang H."/>
        </authorList>
    </citation>
    <scope>NUCLEOTIDE SEQUENCE [LARGE SCALE GENOMIC DNA]</scope>
    <source>
        <strain evidence="11 12">DSM 22607</strain>
    </source>
</reference>
<sequence>MAYTHEVEMTDICKSFGGIAALEHVDFCADRGEVHALMGENGAGKSTLMKILAGAYSRDHGEIRIGGEKKEISSTKDGRDAGISVIYQEFALAPHLTVAENILIDNLGEGKPVIDWNQLNRQARKILDWLGFGHIDVREKVENLSVAYQQVVEISKALSRNSSVLVFDEPTAVLASSEEKQLFKIIETLKEQGVCIIYISHRLSEIFAVCDKITVLKDGKNVDTVTTKDITEEQLVKMMVGRDLTEMFPPRNARIGGVTMKVEHLCCGKKVQDVSFEVREGEVLGINGLVGAGRTETLRAVFGADKKDSGSVILGGTPVQITSSKKAVSLGIGMLPEDRKKHGVLINQPIRVNMTLASLKELSGAFGWINKKKEDEVIDDLVDKLRIKIGSIENDASSLSGGNQQKVALAKWLGSNCKILIFDEPTRGVDVGAKVEIYRIINQLAEEGASIIMISSEMPEIIGMSDRVLVMREGKVMGELNKNEISEENLIKLSMGVENI</sequence>
<gene>
    <name evidence="11" type="ORF">HMPREF3293_02665</name>
</gene>
<evidence type="ECO:0000259" key="10">
    <source>
        <dbReference type="PROSITE" id="PS50893"/>
    </source>
</evidence>
<evidence type="ECO:0000256" key="4">
    <source>
        <dbReference type="ARBA" id="ARBA00022597"/>
    </source>
</evidence>
<evidence type="ECO:0000256" key="5">
    <source>
        <dbReference type="ARBA" id="ARBA00022737"/>
    </source>
</evidence>
<organism evidence="11 12">
    <name type="scientific">Christensenella minuta</name>
    <dbReference type="NCBI Taxonomy" id="626937"/>
    <lineage>
        <taxon>Bacteria</taxon>
        <taxon>Bacillati</taxon>
        <taxon>Bacillota</taxon>
        <taxon>Clostridia</taxon>
        <taxon>Christensenellales</taxon>
        <taxon>Christensenellaceae</taxon>
        <taxon>Christensenella</taxon>
    </lineage>
</organism>
<evidence type="ECO:0000313" key="11">
    <source>
        <dbReference type="EMBL" id="KXK64585.1"/>
    </source>
</evidence>
<evidence type="ECO:0000256" key="3">
    <source>
        <dbReference type="ARBA" id="ARBA00022475"/>
    </source>
</evidence>
<dbReference type="InterPro" id="IPR027417">
    <property type="entry name" value="P-loop_NTPase"/>
</dbReference>
<keyword evidence="12" id="KW-1185">Reference proteome</keyword>
<dbReference type="FunFam" id="3.40.50.300:FF:000127">
    <property type="entry name" value="Ribose import ATP-binding protein RbsA"/>
    <property type="match status" value="1"/>
</dbReference>
<evidence type="ECO:0000256" key="6">
    <source>
        <dbReference type="ARBA" id="ARBA00022741"/>
    </source>
</evidence>
<feature type="domain" description="ABC transporter" evidence="10">
    <location>
        <begin position="253"/>
        <end position="498"/>
    </location>
</feature>
<dbReference type="CDD" id="cd03216">
    <property type="entry name" value="ABC_Carb_Monos_I"/>
    <property type="match status" value="1"/>
</dbReference>
<dbReference type="STRING" id="626937.HMPREF3293_02665"/>